<evidence type="ECO:0000256" key="13">
    <source>
        <dbReference type="ARBA" id="ARBA00052587"/>
    </source>
</evidence>
<evidence type="ECO:0000259" key="16">
    <source>
        <dbReference type="PROSITE" id="PS50926"/>
    </source>
</evidence>
<dbReference type="PROSITE" id="PS50926">
    <property type="entry name" value="TRAM"/>
    <property type="match status" value="1"/>
</dbReference>
<comment type="similarity">
    <text evidence="14">Belongs to the methylthiotransferase family. MiaB subfamily.</text>
</comment>
<dbReference type="FunFam" id="3.80.30.20:FF:000001">
    <property type="entry name" value="tRNA-2-methylthio-N(6)-dimethylallyladenosine synthase 2"/>
    <property type="match status" value="1"/>
</dbReference>
<feature type="binding site" evidence="14">
    <location>
        <position position="176"/>
    </location>
    <ligand>
        <name>[4Fe-4S] cluster</name>
        <dbReference type="ChEBI" id="CHEBI:49883"/>
        <label>2</label>
        <note>4Fe-4S-S-AdoMet</note>
    </ligand>
</feature>
<dbReference type="GO" id="GO:0035597">
    <property type="term" value="F:tRNA-2-methylthio-N(6)-dimethylallyladenosine(37) synthase activity"/>
    <property type="evidence" value="ECO:0007669"/>
    <property type="project" value="UniProtKB-EC"/>
</dbReference>
<keyword evidence="6 14" id="KW-0819">tRNA processing</keyword>
<feature type="binding site" evidence="14">
    <location>
        <position position="102"/>
    </location>
    <ligand>
        <name>[4Fe-4S] cluster</name>
        <dbReference type="ChEBI" id="CHEBI:49883"/>
        <label>1</label>
    </ligand>
</feature>
<proteinExistence type="inferred from homology"/>
<dbReference type="SFLD" id="SFLDG01082">
    <property type="entry name" value="B12-binding_domain_containing"/>
    <property type="match status" value="1"/>
</dbReference>
<keyword evidence="8 14" id="KW-0408">Iron</keyword>
<dbReference type="SUPFAM" id="SSF102114">
    <property type="entry name" value="Radical SAM enzymes"/>
    <property type="match status" value="1"/>
</dbReference>
<evidence type="ECO:0000256" key="6">
    <source>
        <dbReference type="ARBA" id="ARBA00022694"/>
    </source>
</evidence>
<keyword evidence="9 14" id="KW-0411">Iron-sulfur</keyword>
<dbReference type="PANTHER" id="PTHR43020">
    <property type="entry name" value="CDK5 REGULATORY SUBUNIT-ASSOCIATED PROTEIN 1"/>
    <property type="match status" value="1"/>
</dbReference>
<dbReference type="InterPro" id="IPR058240">
    <property type="entry name" value="rSAM_sf"/>
</dbReference>
<dbReference type="RefSeq" id="WP_072755247.1">
    <property type="nucleotide sequence ID" value="NZ_FQUK01000008.1"/>
</dbReference>
<evidence type="ECO:0000256" key="15">
    <source>
        <dbReference type="SAM" id="MobiDB-lite"/>
    </source>
</evidence>
<evidence type="ECO:0000256" key="2">
    <source>
        <dbReference type="ARBA" id="ARBA00022485"/>
    </source>
</evidence>
<comment type="cofactor">
    <cofactor evidence="14">
        <name>[4Fe-4S] cluster</name>
        <dbReference type="ChEBI" id="CHEBI:49883"/>
    </cofactor>
    <text evidence="14">Binds 2 [4Fe-4S] clusters. One cluster is coordinated with 3 cysteines and an exchangeable S-adenosyl-L-methionine.</text>
</comment>
<dbReference type="InterPro" id="IPR020612">
    <property type="entry name" value="Methylthiotransferase_CS"/>
</dbReference>
<dbReference type="SFLD" id="SFLDF00273">
    <property type="entry name" value="(dimethylallyl)adenosine_tRNA"/>
    <property type="match status" value="1"/>
</dbReference>
<dbReference type="PROSITE" id="PS01278">
    <property type="entry name" value="MTTASE_RADICAL"/>
    <property type="match status" value="1"/>
</dbReference>
<dbReference type="SFLD" id="SFLDG01061">
    <property type="entry name" value="methylthiotransferase"/>
    <property type="match status" value="1"/>
</dbReference>
<dbReference type="PROSITE" id="PS51918">
    <property type="entry name" value="RADICAL_SAM"/>
    <property type="match status" value="1"/>
</dbReference>
<feature type="domain" description="Radical SAM core" evidence="18">
    <location>
        <begin position="162"/>
        <end position="395"/>
    </location>
</feature>
<feature type="region of interest" description="Disordered" evidence="15">
    <location>
        <begin position="1"/>
        <end position="21"/>
    </location>
</feature>
<dbReference type="CDD" id="cd01335">
    <property type="entry name" value="Radical_SAM"/>
    <property type="match status" value="1"/>
</dbReference>
<keyword evidence="5 14" id="KW-0949">S-adenosyl-L-methionine</keyword>
<dbReference type="EC" id="2.8.4.3" evidence="10 14"/>
<keyword evidence="20" id="KW-1185">Reference proteome</keyword>
<evidence type="ECO:0000256" key="3">
    <source>
        <dbReference type="ARBA" id="ARBA00022490"/>
    </source>
</evidence>
<evidence type="ECO:0000256" key="9">
    <source>
        <dbReference type="ARBA" id="ARBA00023014"/>
    </source>
</evidence>
<dbReference type="HAMAP" id="MF_01864">
    <property type="entry name" value="tRNA_metthiotr_MiaB"/>
    <property type="match status" value="1"/>
</dbReference>
<gene>
    <name evidence="14" type="primary">miaB</name>
    <name evidence="19" type="ORF">SAMN02745204_00699</name>
</gene>
<evidence type="ECO:0000259" key="18">
    <source>
        <dbReference type="PROSITE" id="PS51918"/>
    </source>
</evidence>
<sequence>MTDLHPLPTLPAAAPSPRPGAKKLFIQTHGCQMNEYDSARMADVLNAAEGMELTHNAEEADVILINTCSIREKAQEKVFSQLGRWKHLKQGERPVIIGVGGCVASQEGAAILERAPYVDLVFGPQTLHRLPELIRARREQNTPQVDISFPEIEKFDRLPEPRAEGPTAFVSIMEGCSKYCSYCVVPYTRGEEISRPFESVLTEVAELAAQGVREVTLLGQNVNAYRGALGDAGETADLALLIRAIAEIDGIGRIRFTTSHPLEFSDSLIEAYRDVPKLANYLHLPVQSGSDRILAAMKRGYTALEFKQKIRKLRAVRPDISVSTDFIVGFPGETAADFEKTMKLIEDVGFDQSFSFIYSRRPGTPAADLEDTTSSEEKHARLERLQAAINANARRISEAMVGSVQTVLVEGPSKKNPDELTGKTENMRSVNFPAPKRLIGQFVDVRITAALSNSLRGEVLTRVD</sequence>
<keyword evidence="4 14" id="KW-0808">Transferase</keyword>
<dbReference type="Pfam" id="PF01938">
    <property type="entry name" value="TRAM"/>
    <property type="match status" value="1"/>
</dbReference>
<evidence type="ECO:0000256" key="14">
    <source>
        <dbReference type="HAMAP-Rule" id="MF_01864"/>
    </source>
</evidence>
<dbReference type="InterPro" id="IPR038135">
    <property type="entry name" value="Methylthiotransferase_N_sf"/>
</dbReference>
<name>A0A1M4UJF1_9GAMM</name>
<dbReference type="EMBL" id="FQUK01000008">
    <property type="protein sequence ID" value="SHE56683.1"/>
    <property type="molecule type" value="Genomic_DNA"/>
</dbReference>
<protein>
    <recommendedName>
        <fullName evidence="10 14">tRNA-2-methylthio-N(6)-dimethylallyladenosine synthase</fullName>
        <ecNumber evidence="10 14">2.8.4.3</ecNumber>
    </recommendedName>
    <alternativeName>
        <fullName evidence="14">(Dimethylallyl)adenosine tRNA methylthiotransferase MiaB</fullName>
    </alternativeName>
    <alternativeName>
        <fullName evidence="14">tRNA-i(6)A37 methylthiotransferase</fullName>
    </alternativeName>
</protein>
<organism evidence="19 20">
    <name type="scientific">Thermomonas hydrothermalis</name>
    <dbReference type="NCBI Taxonomy" id="213588"/>
    <lineage>
        <taxon>Bacteria</taxon>
        <taxon>Pseudomonadati</taxon>
        <taxon>Pseudomonadota</taxon>
        <taxon>Gammaproteobacteria</taxon>
        <taxon>Lysobacterales</taxon>
        <taxon>Lysobacteraceae</taxon>
        <taxon>Thermomonas</taxon>
    </lineage>
</organism>
<comment type="catalytic activity">
    <reaction evidence="13">
        <text>N(6)-dimethylallyladenosine(37) in tRNA + (sulfur carrier)-SH + AH2 + 2 S-adenosyl-L-methionine = 2-methylsulfanyl-N(6)-dimethylallyladenosine(37) in tRNA + (sulfur carrier)-H + 5'-deoxyadenosine + L-methionine + A + S-adenosyl-L-homocysteine + 2 H(+)</text>
        <dbReference type="Rhea" id="RHEA:37067"/>
        <dbReference type="Rhea" id="RHEA-COMP:10375"/>
        <dbReference type="Rhea" id="RHEA-COMP:10376"/>
        <dbReference type="Rhea" id="RHEA-COMP:14737"/>
        <dbReference type="Rhea" id="RHEA-COMP:14739"/>
        <dbReference type="ChEBI" id="CHEBI:13193"/>
        <dbReference type="ChEBI" id="CHEBI:15378"/>
        <dbReference type="ChEBI" id="CHEBI:17319"/>
        <dbReference type="ChEBI" id="CHEBI:17499"/>
        <dbReference type="ChEBI" id="CHEBI:29917"/>
        <dbReference type="ChEBI" id="CHEBI:57844"/>
        <dbReference type="ChEBI" id="CHEBI:57856"/>
        <dbReference type="ChEBI" id="CHEBI:59789"/>
        <dbReference type="ChEBI" id="CHEBI:64428"/>
        <dbReference type="ChEBI" id="CHEBI:74415"/>
        <dbReference type="ChEBI" id="CHEBI:74417"/>
        <dbReference type="EC" id="2.8.4.3"/>
    </reaction>
    <physiologicalReaction direction="left-to-right" evidence="13">
        <dbReference type="Rhea" id="RHEA:37068"/>
    </physiologicalReaction>
</comment>
<dbReference type="AlphaFoldDB" id="A0A1M4UJF1"/>
<evidence type="ECO:0000256" key="4">
    <source>
        <dbReference type="ARBA" id="ARBA00022679"/>
    </source>
</evidence>
<dbReference type="Gene3D" id="3.80.30.20">
    <property type="entry name" value="tm_1862 like domain"/>
    <property type="match status" value="1"/>
</dbReference>
<dbReference type="NCBIfam" id="TIGR01574">
    <property type="entry name" value="miaB-methiolase"/>
    <property type="match status" value="1"/>
</dbReference>
<dbReference type="InterPro" id="IPR013848">
    <property type="entry name" value="Methylthiotransferase_N"/>
</dbReference>
<dbReference type="PANTHER" id="PTHR43020:SF2">
    <property type="entry name" value="MITOCHONDRIAL TRNA METHYLTHIOTRANSFERASE CDK5RAP1"/>
    <property type="match status" value="1"/>
</dbReference>
<feature type="binding site" evidence="14">
    <location>
        <position position="180"/>
    </location>
    <ligand>
        <name>[4Fe-4S] cluster</name>
        <dbReference type="ChEBI" id="CHEBI:49883"/>
        <label>2</label>
        <note>4Fe-4S-S-AdoMet</note>
    </ligand>
</feature>
<feature type="domain" description="TRAM" evidence="16">
    <location>
        <begin position="398"/>
        <end position="461"/>
    </location>
</feature>
<keyword evidence="2 14" id="KW-0004">4Fe-4S</keyword>
<keyword evidence="7 14" id="KW-0479">Metal-binding</keyword>
<comment type="subunit">
    <text evidence="14">Monomer.</text>
</comment>
<dbReference type="InterPro" id="IPR006463">
    <property type="entry name" value="MiaB_methiolase"/>
</dbReference>
<feature type="compositionally biased region" description="Low complexity" evidence="15">
    <location>
        <begin position="1"/>
        <end position="15"/>
    </location>
</feature>
<dbReference type="Proteomes" id="UP000242857">
    <property type="component" value="Unassembled WGS sequence"/>
</dbReference>
<feature type="binding site" evidence="14">
    <location>
        <position position="68"/>
    </location>
    <ligand>
        <name>[4Fe-4S] cluster</name>
        <dbReference type="ChEBI" id="CHEBI:49883"/>
        <label>1</label>
    </ligand>
</feature>
<dbReference type="Gene3D" id="3.40.50.12160">
    <property type="entry name" value="Methylthiotransferase, N-terminal domain"/>
    <property type="match status" value="1"/>
</dbReference>
<evidence type="ECO:0000256" key="11">
    <source>
        <dbReference type="ARBA" id="ARBA00050926"/>
    </source>
</evidence>
<comment type="subcellular location">
    <subcellularLocation>
        <location evidence="14">Cytoplasm</location>
    </subcellularLocation>
</comment>
<dbReference type="PROSITE" id="PS51449">
    <property type="entry name" value="MTTASE_N"/>
    <property type="match status" value="1"/>
</dbReference>
<dbReference type="InterPro" id="IPR006638">
    <property type="entry name" value="Elp3/MiaA/NifB-like_rSAM"/>
</dbReference>
<feature type="binding site" evidence="14">
    <location>
        <position position="31"/>
    </location>
    <ligand>
        <name>[4Fe-4S] cluster</name>
        <dbReference type="ChEBI" id="CHEBI:49883"/>
        <label>1</label>
    </ligand>
</feature>
<dbReference type="GO" id="GO:0051539">
    <property type="term" value="F:4 iron, 4 sulfur cluster binding"/>
    <property type="evidence" value="ECO:0007669"/>
    <property type="project" value="UniProtKB-UniRule"/>
</dbReference>
<feature type="domain" description="MTTase N-terminal" evidence="17">
    <location>
        <begin position="22"/>
        <end position="139"/>
    </location>
</feature>
<dbReference type="GO" id="GO:0046872">
    <property type="term" value="F:metal ion binding"/>
    <property type="evidence" value="ECO:0007669"/>
    <property type="project" value="UniProtKB-KW"/>
</dbReference>
<feature type="binding site" evidence="14">
    <location>
        <position position="183"/>
    </location>
    <ligand>
        <name>[4Fe-4S] cluster</name>
        <dbReference type="ChEBI" id="CHEBI:49883"/>
        <label>2</label>
        <note>4Fe-4S-S-AdoMet</note>
    </ligand>
</feature>
<dbReference type="SMART" id="SM00729">
    <property type="entry name" value="Elp3"/>
    <property type="match status" value="1"/>
</dbReference>
<evidence type="ECO:0000256" key="12">
    <source>
        <dbReference type="ARBA" id="ARBA00052380"/>
    </source>
</evidence>
<dbReference type="OrthoDB" id="9805215at2"/>
<dbReference type="SFLD" id="SFLDS00029">
    <property type="entry name" value="Radical_SAM"/>
    <property type="match status" value="1"/>
</dbReference>
<dbReference type="InterPro" id="IPR023404">
    <property type="entry name" value="rSAM_horseshoe"/>
</dbReference>
<dbReference type="Pfam" id="PF00919">
    <property type="entry name" value="UPF0004"/>
    <property type="match status" value="1"/>
</dbReference>
<dbReference type="InterPro" id="IPR005839">
    <property type="entry name" value="Methylthiotransferase"/>
</dbReference>
<keyword evidence="3 14" id="KW-0963">Cytoplasm</keyword>
<dbReference type="InterPro" id="IPR002792">
    <property type="entry name" value="TRAM_dom"/>
</dbReference>
<evidence type="ECO:0000256" key="8">
    <source>
        <dbReference type="ARBA" id="ARBA00023004"/>
    </source>
</evidence>
<evidence type="ECO:0000256" key="1">
    <source>
        <dbReference type="ARBA" id="ARBA00003234"/>
    </source>
</evidence>
<dbReference type="NCBIfam" id="TIGR00089">
    <property type="entry name" value="MiaB/RimO family radical SAM methylthiotransferase"/>
    <property type="match status" value="1"/>
</dbReference>
<dbReference type="GO" id="GO:0005829">
    <property type="term" value="C:cytosol"/>
    <property type="evidence" value="ECO:0007669"/>
    <property type="project" value="TreeGrafter"/>
</dbReference>
<reference evidence="20" key="1">
    <citation type="submission" date="2016-11" db="EMBL/GenBank/DDBJ databases">
        <authorList>
            <person name="Varghese N."/>
            <person name="Submissions S."/>
        </authorList>
    </citation>
    <scope>NUCLEOTIDE SEQUENCE [LARGE SCALE GENOMIC DNA]</scope>
    <source>
        <strain evidence="20">DSM 14834</strain>
    </source>
</reference>
<dbReference type="FunFam" id="3.40.50.12160:FF:000001">
    <property type="entry name" value="tRNA-2-methylthio-N(6)-dimethylallyladenosine synthase"/>
    <property type="match status" value="1"/>
</dbReference>
<comment type="catalytic activity">
    <reaction evidence="12">
        <text>2-thio-N(6)-dimethylallyladenosine(37) in tRNA + S-adenosyl-L-methionine = 2-methylsulfanyl-N(6)-dimethylallyladenosine(37) in tRNA + S-adenosyl-L-homocysteine + H(+)</text>
        <dbReference type="Rhea" id="RHEA:37063"/>
        <dbReference type="Rhea" id="RHEA-COMP:10376"/>
        <dbReference type="Rhea" id="RHEA-COMP:10377"/>
        <dbReference type="ChEBI" id="CHEBI:15378"/>
        <dbReference type="ChEBI" id="CHEBI:57856"/>
        <dbReference type="ChEBI" id="CHEBI:59789"/>
        <dbReference type="ChEBI" id="CHEBI:74416"/>
        <dbReference type="ChEBI" id="CHEBI:74417"/>
    </reaction>
    <physiologicalReaction direction="left-to-right" evidence="12">
        <dbReference type="Rhea" id="RHEA:37064"/>
    </physiologicalReaction>
</comment>
<comment type="catalytic activity">
    <reaction evidence="11">
        <text>N(6)-dimethylallyladenosine(37) in tRNA + (sulfur carrier)-SH + AH2 + S-adenosyl-L-methionine = 2-thio-N(6)-dimethylallyladenosine(37) in tRNA + (sulfur carrier)-H + 5'-deoxyadenosine + L-methionine + A + H(+)</text>
        <dbReference type="Rhea" id="RHEA:36339"/>
        <dbReference type="Rhea" id="RHEA-COMP:10375"/>
        <dbReference type="Rhea" id="RHEA-COMP:10377"/>
        <dbReference type="Rhea" id="RHEA-COMP:14737"/>
        <dbReference type="Rhea" id="RHEA-COMP:14739"/>
        <dbReference type="ChEBI" id="CHEBI:13193"/>
        <dbReference type="ChEBI" id="CHEBI:15378"/>
        <dbReference type="ChEBI" id="CHEBI:17319"/>
        <dbReference type="ChEBI" id="CHEBI:17499"/>
        <dbReference type="ChEBI" id="CHEBI:29917"/>
        <dbReference type="ChEBI" id="CHEBI:57844"/>
        <dbReference type="ChEBI" id="CHEBI:59789"/>
        <dbReference type="ChEBI" id="CHEBI:64428"/>
        <dbReference type="ChEBI" id="CHEBI:74415"/>
        <dbReference type="ChEBI" id="CHEBI:74416"/>
    </reaction>
    <physiologicalReaction direction="left-to-right" evidence="11">
        <dbReference type="Rhea" id="RHEA:36340"/>
    </physiologicalReaction>
</comment>
<evidence type="ECO:0000259" key="17">
    <source>
        <dbReference type="PROSITE" id="PS51449"/>
    </source>
</evidence>
<evidence type="ECO:0000313" key="19">
    <source>
        <dbReference type="EMBL" id="SHE56683.1"/>
    </source>
</evidence>
<evidence type="ECO:0000256" key="5">
    <source>
        <dbReference type="ARBA" id="ARBA00022691"/>
    </source>
</evidence>
<comment type="function">
    <text evidence="1 14">Catalyzes the methylthiolation of N6-(dimethylallyl)adenosine (i(6)A), leading to the formation of 2-methylthio-N6-(dimethylallyl)adenosine (ms(2)i(6)A) at position 37 in tRNAs that read codons beginning with uridine.</text>
</comment>
<dbReference type="InterPro" id="IPR007197">
    <property type="entry name" value="rSAM"/>
</dbReference>
<evidence type="ECO:0000256" key="10">
    <source>
        <dbReference type="ARBA" id="ARBA00033765"/>
    </source>
</evidence>
<dbReference type="STRING" id="213588.SAMN02745204_00699"/>
<evidence type="ECO:0000313" key="20">
    <source>
        <dbReference type="Proteomes" id="UP000242857"/>
    </source>
</evidence>
<evidence type="ECO:0000256" key="7">
    <source>
        <dbReference type="ARBA" id="ARBA00022723"/>
    </source>
</evidence>
<dbReference type="Pfam" id="PF04055">
    <property type="entry name" value="Radical_SAM"/>
    <property type="match status" value="1"/>
</dbReference>
<accession>A0A1M4UJF1</accession>